<dbReference type="AlphaFoldDB" id="A0AAD6RU00"/>
<proteinExistence type="predicted"/>
<keyword evidence="2" id="KW-1185">Reference proteome</keyword>
<dbReference type="EMBL" id="JAQIZT010000001">
    <property type="protein sequence ID" value="KAJ7015014.1"/>
    <property type="molecule type" value="Genomic_DNA"/>
</dbReference>
<evidence type="ECO:0000313" key="2">
    <source>
        <dbReference type="Proteomes" id="UP001164929"/>
    </source>
</evidence>
<comment type="caution">
    <text evidence="1">The sequence shown here is derived from an EMBL/GenBank/DDBJ whole genome shotgun (WGS) entry which is preliminary data.</text>
</comment>
<reference evidence="1 2" key="1">
    <citation type="journal article" date="2023" name="Mol. Ecol. Resour.">
        <title>Chromosome-level genome assembly of a triploid poplar Populus alba 'Berolinensis'.</title>
        <authorList>
            <person name="Chen S."/>
            <person name="Yu Y."/>
            <person name="Wang X."/>
            <person name="Wang S."/>
            <person name="Zhang T."/>
            <person name="Zhou Y."/>
            <person name="He R."/>
            <person name="Meng N."/>
            <person name="Wang Y."/>
            <person name="Liu W."/>
            <person name="Liu Z."/>
            <person name="Liu J."/>
            <person name="Guo Q."/>
            <person name="Huang H."/>
            <person name="Sederoff R.R."/>
            <person name="Wang G."/>
            <person name="Qu G."/>
            <person name="Chen S."/>
        </authorList>
    </citation>
    <scope>NUCLEOTIDE SEQUENCE [LARGE SCALE GENOMIC DNA]</scope>
    <source>
        <strain evidence="1">SC-2020</strain>
    </source>
</reference>
<sequence length="132" mass="15460">MNSRKKASHFLELLCFFFFFLSFLGGERGLCCSFRFIFLENIQKILGSVDCFLANSLFLSFTRFLWMLTSCFWSSNNLFFCSTEILDVLVGNKFSSFCLSRKLRKSNRDNLEPFKIFTLWFSPYFPGVMGFG</sequence>
<name>A0AAD6RU00_9ROSI</name>
<evidence type="ECO:0000313" key="1">
    <source>
        <dbReference type="EMBL" id="KAJ7015014.1"/>
    </source>
</evidence>
<protein>
    <submittedName>
        <fullName evidence="1">Uncharacterized protein</fullName>
    </submittedName>
</protein>
<dbReference type="Proteomes" id="UP001164929">
    <property type="component" value="Chromosome 1"/>
</dbReference>
<gene>
    <name evidence="1" type="ORF">NC653_004338</name>
</gene>
<accession>A0AAD6RU00</accession>
<organism evidence="1 2">
    <name type="scientific">Populus alba x Populus x berolinensis</name>
    <dbReference type="NCBI Taxonomy" id="444605"/>
    <lineage>
        <taxon>Eukaryota</taxon>
        <taxon>Viridiplantae</taxon>
        <taxon>Streptophyta</taxon>
        <taxon>Embryophyta</taxon>
        <taxon>Tracheophyta</taxon>
        <taxon>Spermatophyta</taxon>
        <taxon>Magnoliopsida</taxon>
        <taxon>eudicotyledons</taxon>
        <taxon>Gunneridae</taxon>
        <taxon>Pentapetalae</taxon>
        <taxon>rosids</taxon>
        <taxon>fabids</taxon>
        <taxon>Malpighiales</taxon>
        <taxon>Salicaceae</taxon>
        <taxon>Saliceae</taxon>
        <taxon>Populus</taxon>
    </lineage>
</organism>